<dbReference type="PANTHER" id="PTHR31223">
    <property type="entry name" value="LOG FAMILY PROTEIN YJL055W"/>
    <property type="match status" value="1"/>
</dbReference>
<dbReference type="InterPro" id="IPR031100">
    <property type="entry name" value="LOG_fam"/>
</dbReference>
<dbReference type="RefSeq" id="WP_030105688.1">
    <property type="nucleotide sequence ID" value="NZ_AUBJ02000001.1"/>
</dbReference>
<dbReference type="EMBL" id="AUBJ02000001">
    <property type="protein sequence ID" value="MCP2333945.1"/>
    <property type="molecule type" value="Genomic_DNA"/>
</dbReference>
<keyword evidence="2" id="KW-0203">Cytokinin biosynthesis</keyword>
<accession>A0ABT1JN39</accession>
<dbReference type="InterPro" id="IPR005269">
    <property type="entry name" value="LOG"/>
</dbReference>
<comment type="catalytic activity">
    <reaction evidence="2">
        <text>9-ribosyl-trans-zeatin 5'-phosphate + H2O = trans-zeatin + D-ribose 5-phosphate</text>
        <dbReference type="Rhea" id="RHEA:48564"/>
        <dbReference type="ChEBI" id="CHEBI:15377"/>
        <dbReference type="ChEBI" id="CHEBI:16522"/>
        <dbReference type="ChEBI" id="CHEBI:78346"/>
        <dbReference type="ChEBI" id="CHEBI:87947"/>
        <dbReference type="EC" id="3.2.2.n1"/>
    </reaction>
</comment>
<protein>
    <recommendedName>
        <fullName evidence="2">Cytokinin riboside 5'-monophosphate phosphoribohydrolase</fullName>
        <ecNumber evidence="2">3.2.2.n1</ecNumber>
    </recommendedName>
</protein>
<dbReference type="NCBIfam" id="TIGR00730">
    <property type="entry name" value="Rossman fold protein, TIGR00730 family"/>
    <property type="match status" value="1"/>
</dbReference>
<dbReference type="Gene3D" id="3.40.50.450">
    <property type="match status" value="1"/>
</dbReference>
<proteinExistence type="inferred from homology"/>
<keyword evidence="2" id="KW-0378">Hydrolase</keyword>
<dbReference type="PANTHER" id="PTHR31223:SF70">
    <property type="entry name" value="LOG FAMILY PROTEIN YJL055W"/>
    <property type="match status" value="1"/>
</dbReference>
<comment type="caution">
    <text evidence="3">The sequence shown here is derived from an EMBL/GenBank/DDBJ whole genome shotgun (WGS) entry which is preliminary data.</text>
</comment>
<evidence type="ECO:0000256" key="1">
    <source>
        <dbReference type="ARBA" id="ARBA00006763"/>
    </source>
</evidence>
<evidence type="ECO:0000313" key="3">
    <source>
        <dbReference type="EMBL" id="MCP2333945.1"/>
    </source>
</evidence>
<sequence>MRICVFCGSSRGRGERYVEAARALGELLAARDIGLVYGGASVGTMGAVADAAIAAGGSVTGVIPTQLVDREIAHPGLTDLRVVSDMHERKAMMAELSDGFIALPGGAGTLEELFEVWTWAQIGLHAKPLGLLDVGGFYQPLRRFVDHMVSEEFLAPVFRDMLLVGSEPAELLDRFVRYEAPENKWANARARQLLGVDERGGPPID</sequence>
<gene>
    <name evidence="3" type="ORF">G443_004215</name>
</gene>
<reference evidence="3 4" key="1">
    <citation type="submission" date="2022-06" db="EMBL/GenBank/DDBJ databases">
        <title>Genomic Encyclopedia of Type Strains, Phase I: the one thousand microbial genomes (KMG-I) project.</title>
        <authorList>
            <person name="Kyrpides N."/>
        </authorList>
    </citation>
    <scope>NUCLEOTIDE SEQUENCE [LARGE SCALE GENOMIC DNA]</scope>
    <source>
        <strain evidence="3 4">DSM 43889</strain>
    </source>
</reference>
<keyword evidence="4" id="KW-1185">Reference proteome</keyword>
<dbReference type="Proteomes" id="UP000791080">
    <property type="component" value="Unassembled WGS sequence"/>
</dbReference>
<organism evidence="3 4">
    <name type="scientific">Actinoalloteichus caeruleus DSM 43889</name>
    <dbReference type="NCBI Taxonomy" id="1120930"/>
    <lineage>
        <taxon>Bacteria</taxon>
        <taxon>Bacillati</taxon>
        <taxon>Actinomycetota</taxon>
        <taxon>Actinomycetes</taxon>
        <taxon>Pseudonocardiales</taxon>
        <taxon>Pseudonocardiaceae</taxon>
        <taxon>Actinoalloteichus</taxon>
        <taxon>Actinoalloteichus cyanogriseus</taxon>
    </lineage>
</organism>
<evidence type="ECO:0000256" key="2">
    <source>
        <dbReference type="RuleBase" id="RU363015"/>
    </source>
</evidence>
<evidence type="ECO:0000313" key="4">
    <source>
        <dbReference type="Proteomes" id="UP000791080"/>
    </source>
</evidence>
<dbReference type="SUPFAM" id="SSF102405">
    <property type="entry name" value="MCP/YpsA-like"/>
    <property type="match status" value="1"/>
</dbReference>
<dbReference type="Pfam" id="PF03641">
    <property type="entry name" value="Lysine_decarbox"/>
    <property type="match status" value="1"/>
</dbReference>
<comment type="catalytic activity">
    <reaction evidence="2">
        <text>N(6)-(dimethylallyl)adenosine 5'-phosphate + H2O = N(6)-dimethylallyladenine + D-ribose 5-phosphate</text>
        <dbReference type="Rhea" id="RHEA:48560"/>
        <dbReference type="ChEBI" id="CHEBI:15377"/>
        <dbReference type="ChEBI" id="CHEBI:17660"/>
        <dbReference type="ChEBI" id="CHEBI:57526"/>
        <dbReference type="ChEBI" id="CHEBI:78346"/>
        <dbReference type="EC" id="3.2.2.n1"/>
    </reaction>
</comment>
<name>A0ABT1JN39_ACTCY</name>
<dbReference type="EC" id="3.2.2.n1" evidence="2"/>
<comment type="similarity">
    <text evidence="1 2">Belongs to the LOG family.</text>
</comment>